<evidence type="ECO:0000256" key="10">
    <source>
        <dbReference type="ARBA" id="ARBA00023098"/>
    </source>
</evidence>
<organism evidence="12 13">
    <name type="scientific">Benzoatithermus flavus</name>
    <dbReference type="NCBI Taxonomy" id="3108223"/>
    <lineage>
        <taxon>Bacteria</taxon>
        <taxon>Pseudomonadati</taxon>
        <taxon>Pseudomonadota</taxon>
        <taxon>Alphaproteobacteria</taxon>
        <taxon>Geminicoccales</taxon>
        <taxon>Geminicoccaceae</taxon>
        <taxon>Benzoatithermus</taxon>
    </lineage>
</organism>
<evidence type="ECO:0000313" key="13">
    <source>
        <dbReference type="Proteomes" id="UP001375743"/>
    </source>
</evidence>
<dbReference type="PANTHER" id="PTHR33694">
    <property type="entry name" value="UDP-3-O-ACYL-N-ACETYLGLUCOSAMINE DEACETYLASE 1, MITOCHONDRIAL-RELATED"/>
    <property type="match status" value="1"/>
</dbReference>
<dbReference type="GO" id="GO:0103117">
    <property type="term" value="F:UDP-3-O-acyl-N-acetylglucosamine deacetylase activity"/>
    <property type="evidence" value="ECO:0007669"/>
    <property type="project" value="UniProtKB-EC"/>
</dbReference>
<comment type="catalytic activity">
    <reaction evidence="11">
        <text>a UDP-3-O-[(3R)-3-hydroxyacyl]-N-acetyl-alpha-D-glucosamine + H2O = a UDP-3-O-[(3R)-3-hydroxyacyl]-alpha-D-glucosamine + acetate</text>
        <dbReference type="Rhea" id="RHEA:67816"/>
        <dbReference type="ChEBI" id="CHEBI:15377"/>
        <dbReference type="ChEBI" id="CHEBI:30089"/>
        <dbReference type="ChEBI" id="CHEBI:137740"/>
        <dbReference type="ChEBI" id="CHEBI:173225"/>
        <dbReference type="EC" id="3.5.1.108"/>
    </reaction>
</comment>
<dbReference type="InterPro" id="IPR020568">
    <property type="entry name" value="Ribosomal_Su5_D2-typ_SF"/>
</dbReference>
<evidence type="ECO:0000256" key="9">
    <source>
        <dbReference type="ARBA" id="ARBA00022833"/>
    </source>
</evidence>
<comment type="pathway">
    <text evidence="3">Glycolipid biosynthesis; lipid IV(A) biosynthesis; lipid IV(A) from (3R)-3-hydroxytetradecanoyl-[acyl-carrier-protein] and UDP-N-acetyl-alpha-D-glucosamine: step 2/6.</text>
</comment>
<name>A0ABU8XN15_9PROT</name>
<keyword evidence="7" id="KW-0479">Metal-binding</keyword>
<evidence type="ECO:0000313" key="12">
    <source>
        <dbReference type="EMBL" id="MEK0082573.1"/>
    </source>
</evidence>
<dbReference type="RefSeq" id="WP_418158426.1">
    <property type="nucleotide sequence ID" value="NZ_JBBLZC010000004.1"/>
</dbReference>
<keyword evidence="5" id="KW-0444">Lipid biosynthesis</keyword>
<dbReference type="SUPFAM" id="SSF54211">
    <property type="entry name" value="Ribosomal protein S5 domain 2-like"/>
    <property type="match status" value="2"/>
</dbReference>
<dbReference type="InterPro" id="IPR004463">
    <property type="entry name" value="UDP-acyl_GlcNac_deAcase"/>
</dbReference>
<dbReference type="EC" id="3.5.1.108" evidence="4"/>
<evidence type="ECO:0000256" key="5">
    <source>
        <dbReference type="ARBA" id="ARBA00022516"/>
    </source>
</evidence>
<dbReference type="InterPro" id="IPR011334">
    <property type="entry name" value="UDP-acyl_GlcNac_deAcase_C"/>
</dbReference>
<sequence length="274" mass="29310">MQRQKTLRHVIGCGGVGLHSGARIGLTLRPGAEGSGIRFRRVDRPGSEPIPAHLDRMMEAPLGTSLGQRPGTSVRMVERLMAALVACEITNALVEISGPELPAMDGSALPFVRLIECAGTVEQDLPVPRLEVLRPVSVAQGDAFVRLEPADGLEIVIEHGRGAVRPPFRFAFSPEATKRELAAARTAAEPAEGARFADEPARREALHALGDIALIPARLEARYVHRGAGPGLRRTLLCRLLADPAAWRLSEPVEPVTTVSASAARSRFAPAFLS</sequence>
<evidence type="ECO:0000256" key="6">
    <source>
        <dbReference type="ARBA" id="ARBA00022556"/>
    </source>
</evidence>
<proteinExistence type="predicted"/>
<evidence type="ECO:0000256" key="2">
    <source>
        <dbReference type="ARBA" id="ARBA00002923"/>
    </source>
</evidence>
<dbReference type="Gene3D" id="3.30.230.20">
    <property type="entry name" value="lpxc deacetylase, domain 1"/>
    <property type="match status" value="1"/>
</dbReference>
<evidence type="ECO:0000256" key="1">
    <source>
        <dbReference type="ARBA" id="ARBA00001947"/>
    </source>
</evidence>
<comment type="function">
    <text evidence="2">Catalyzes the hydrolysis of UDP-3-O-myristoyl-N-acetylglucosamine to form UDP-3-O-myristoylglucosamine and acetate, the committed step in lipid A biosynthesis.</text>
</comment>
<dbReference type="EMBL" id="JBBLZC010000004">
    <property type="protein sequence ID" value="MEK0082573.1"/>
    <property type="molecule type" value="Genomic_DNA"/>
</dbReference>
<reference evidence="12 13" key="1">
    <citation type="submission" date="2024-01" db="EMBL/GenBank/DDBJ databases">
        <title>Multi-omics insights into the function and evolution of sodium benzoate biodegradation pathways in Benzoatithermus flavus gen. nov., sp. nov. from hot spring.</title>
        <authorList>
            <person name="Hu C.-J."/>
            <person name="Li W.-J."/>
        </authorList>
    </citation>
    <scope>NUCLEOTIDE SEQUENCE [LARGE SCALE GENOMIC DNA]</scope>
    <source>
        <strain evidence="12 13">SYSU G07066</strain>
    </source>
</reference>
<evidence type="ECO:0000256" key="8">
    <source>
        <dbReference type="ARBA" id="ARBA00022801"/>
    </source>
</evidence>
<dbReference type="Pfam" id="PF03331">
    <property type="entry name" value="LpxC"/>
    <property type="match status" value="1"/>
</dbReference>
<keyword evidence="10" id="KW-0443">Lipid metabolism</keyword>
<keyword evidence="9" id="KW-0862">Zinc</keyword>
<protein>
    <recommendedName>
        <fullName evidence="4">UDP-3-O-acyl-N-acetylglucosamine deacetylase</fullName>
        <ecNumber evidence="4">3.5.1.108</ecNumber>
    </recommendedName>
</protein>
<accession>A0ABU8XN15</accession>
<comment type="cofactor">
    <cofactor evidence="1">
        <name>Zn(2+)</name>
        <dbReference type="ChEBI" id="CHEBI:29105"/>
    </cofactor>
</comment>
<keyword evidence="13" id="KW-1185">Reference proteome</keyword>
<comment type="caution">
    <text evidence="12">The sequence shown here is derived from an EMBL/GenBank/DDBJ whole genome shotgun (WGS) entry which is preliminary data.</text>
</comment>
<dbReference type="InterPro" id="IPR015870">
    <property type="entry name" value="UDP-acyl_N-AcGlcN_deAcase_N"/>
</dbReference>
<gene>
    <name evidence="12" type="ORF">U1T56_05385</name>
</gene>
<evidence type="ECO:0000256" key="4">
    <source>
        <dbReference type="ARBA" id="ARBA00012745"/>
    </source>
</evidence>
<evidence type="ECO:0000256" key="11">
    <source>
        <dbReference type="ARBA" id="ARBA00024535"/>
    </source>
</evidence>
<keyword evidence="6" id="KW-0441">Lipid A biosynthesis</keyword>
<dbReference type="PANTHER" id="PTHR33694:SF1">
    <property type="entry name" value="UDP-3-O-ACYL-N-ACETYLGLUCOSAMINE DEACETYLASE 1, MITOCHONDRIAL-RELATED"/>
    <property type="match status" value="1"/>
</dbReference>
<keyword evidence="8 12" id="KW-0378">Hydrolase</keyword>
<dbReference type="Gene3D" id="3.30.1700.10">
    <property type="entry name" value="lpxc deacetylase, domain 2"/>
    <property type="match status" value="1"/>
</dbReference>
<dbReference type="Proteomes" id="UP001375743">
    <property type="component" value="Unassembled WGS sequence"/>
</dbReference>
<evidence type="ECO:0000256" key="7">
    <source>
        <dbReference type="ARBA" id="ARBA00022723"/>
    </source>
</evidence>
<evidence type="ECO:0000256" key="3">
    <source>
        <dbReference type="ARBA" id="ARBA00005002"/>
    </source>
</evidence>